<dbReference type="InterPro" id="IPR038766">
    <property type="entry name" value="Membrane_comp_ABC_pdt"/>
</dbReference>
<evidence type="ECO:0000256" key="7">
    <source>
        <dbReference type="SAM" id="Phobius"/>
    </source>
</evidence>
<organism evidence="9 10">
    <name type="scientific">Ruminococcus albus</name>
    <dbReference type="NCBI Taxonomy" id="1264"/>
    <lineage>
        <taxon>Bacteria</taxon>
        <taxon>Bacillati</taxon>
        <taxon>Bacillota</taxon>
        <taxon>Clostridia</taxon>
        <taxon>Eubacteriales</taxon>
        <taxon>Oscillospiraceae</taxon>
        <taxon>Ruminococcus</taxon>
    </lineage>
</organism>
<feature type="coiled-coil region" evidence="6">
    <location>
        <begin position="514"/>
        <end position="583"/>
    </location>
</feature>
<feature type="transmembrane region" description="Helical" evidence="7">
    <location>
        <begin position="612"/>
        <end position="629"/>
    </location>
</feature>
<evidence type="ECO:0000313" key="9">
    <source>
        <dbReference type="EMBL" id="SEL05533.1"/>
    </source>
</evidence>
<feature type="domain" description="ABC3 transporter permease C-terminal" evidence="8">
    <location>
        <begin position="612"/>
        <end position="724"/>
    </location>
</feature>
<feature type="transmembrane region" description="Helical" evidence="7">
    <location>
        <begin position="778"/>
        <end position="799"/>
    </location>
</feature>
<feature type="transmembrane region" description="Helical" evidence="7">
    <location>
        <begin position="700"/>
        <end position="723"/>
    </location>
</feature>
<evidence type="ECO:0000259" key="8">
    <source>
        <dbReference type="Pfam" id="PF02687"/>
    </source>
</evidence>
<evidence type="ECO:0000256" key="2">
    <source>
        <dbReference type="ARBA" id="ARBA00022475"/>
    </source>
</evidence>
<dbReference type="GO" id="GO:0005886">
    <property type="term" value="C:plasma membrane"/>
    <property type="evidence" value="ECO:0007669"/>
    <property type="project" value="UniProtKB-SubCell"/>
</dbReference>
<sequence>MLMKSKLRVSTFRDIKSTFGRFAAILAIIALGVGFFSGVRVTTPAMIRTLGGFMEDHELFDYRIVSTLGWEEGDVETLRGRDDVRAAEGAYSLDIMFKDDYGNAPVMKVHSLTENVNVPEILEGRLPENDSECVMDGKTSYKVGDVLYVNSENEEDTLEKFKPREVTVVGLVYSPAYVHFERGTTTLGNGTINGFIYLNKGAFDMEAYSELYIKLDHELEVYSDEYEDYMAEREDSWEKAVEDAADDRYDRIVSDAEDELADGRKKLEDAREEGQQKLDDARAELDDAKTELEKAAKELSDAEKEIADGEKEIADNEKKLKDAKITLDDSEKQLANGKYQLDNAWAQLMASKAEIDANEKKLAAGEKELAAAQAQLDEGAAQINAGLSEIETQYAALTEQNEQFLENFGQYIGMEDLLPPEQAEQMAAAKAQIDAGFAQLEAAKSELLIKQEELSAGQAELDAQKATLAEGRKQLEAGKAQYAQGYAQYNASWAEYQSGKAKLDSGRYEYNDGIKKLEDGKKDLEKGKKEYEDGKAEYEDGLKEYENGEAEYEDGLTSFDEEIAKAEQEIADGEKELRDLKKPDVFLLDRDTNIGYACFENDSSIVGKVAKVFPVFFILVAALVCITTMSRMVEERRTQIGTLKALGYSESAIMSKFTIYAGSAALLGWSIGYALGTYIFPKVIWVNYKLMYLELEVKYLFDWKLALLAGLVSLLCSVGAAWLSCRYELSETAAELMRPKSPKAGKRVLLEYFPSIWNRMKFLHKVSIRNIFRYKKRFFMMVVGISGCTALLLTGFGMYDSVGDFAVVQYEEIVTADASVTYSSDDNGNMPKELEEELASTGATHACLYAGSWDLVTKDAVKSISLMAPVDFSELKGSMNFTKTDGSNIEMPTGDEALVSVSLMNRYGVKDGDKITLRDENMRVMEFTVKAVFDNHVYNYVFVPYEALERQLGEKVGLNEAYVNFPENTDVYQAQTDIAKLKCVKNLTLFEDLKKRLTDSMASLDYVVLLIIICAASLAFIVLYNLTNINITEREREIATIKVLGFFKKETSAYVLRENLFLTGLGIAIGLVLGNMLLHFVMSYIVVDMVCFKERILLKSYLYSIGLTIVFNLAVNLVMENKLEKINMAESLKSVE</sequence>
<feature type="transmembrane region" description="Helical" evidence="7">
    <location>
        <begin position="657"/>
        <end position="680"/>
    </location>
</feature>
<dbReference type="Pfam" id="PF02687">
    <property type="entry name" value="FtsX"/>
    <property type="match status" value="2"/>
</dbReference>
<evidence type="ECO:0000313" key="10">
    <source>
        <dbReference type="Proteomes" id="UP000186015"/>
    </source>
</evidence>
<dbReference type="Gene3D" id="1.10.287.1490">
    <property type="match status" value="1"/>
</dbReference>
<keyword evidence="2" id="KW-1003">Cell membrane</keyword>
<feature type="transmembrane region" description="Helical" evidence="7">
    <location>
        <begin position="1101"/>
        <end position="1119"/>
    </location>
</feature>
<dbReference type="PANTHER" id="PTHR30287:SF1">
    <property type="entry name" value="INNER MEMBRANE PROTEIN"/>
    <property type="match status" value="1"/>
</dbReference>
<dbReference type="Proteomes" id="UP000186015">
    <property type="component" value="Unassembled WGS sequence"/>
</dbReference>
<feature type="transmembrane region" description="Helical" evidence="7">
    <location>
        <begin position="21"/>
        <end position="39"/>
    </location>
</feature>
<evidence type="ECO:0000256" key="4">
    <source>
        <dbReference type="ARBA" id="ARBA00022989"/>
    </source>
</evidence>
<dbReference type="CDD" id="cd06503">
    <property type="entry name" value="ATP-synt_Fo_b"/>
    <property type="match status" value="1"/>
</dbReference>
<feature type="transmembrane region" description="Helical" evidence="7">
    <location>
        <begin position="1060"/>
        <end position="1081"/>
    </location>
</feature>
<feature type="coiled-coil region" evidence="6">
    <location>
        <begin position="212"/>
        <end position="407"/>
    </location>
</feature>
<dbReference type="PANTHER" id="PTHR30287">
    <property type="entry name" value="MEMBRANE COMPONENT OF PREDICTED ABC SUPERFAMILY METABOLITE UPTAKE TRANSPORTER"/>
    <property type="match status" value="1"/>
</dbReference>
<comment type="subcellular location">
    <subcellularLocation>
        <location evidence="1">Cell membrane</location>
        <topology evidence="1">Multi-pass membrane protein</topology>
    </subcellularLocation>
</comment>
<protein>
    <submittedName>
        <fullName evidence="9">Putative ABC transport system permease protein</fullName>
    </submittedName>
</protein>
<evidence type="ECO:0000256" key="6">
    <source>
        <dbReference type="SAM" id="Coils"/>
    </source>
</evidence>
<dbReference type="InterPro" id="IPR003838">
    <property type="entry name" value="ABC3_permease_C"/>
</dbReference>
<evidence type="ECO:0000256" key="5">
    <source>
        <dbReference type="ARBA" id="ARBA00023136"/>
    </source>
</evidence>
<proteinExistence type="predicted"/>
<name>A0A1H7M2S2_RUMAL</name>
<dbReference type="AlphaFoldDB" id="A0A1H7M2S2"/>
<keyword evidence="3 7" id="KW-0812">Transmembrane</keyword>
<keyword evidence="6" id="KW-0175">Coiled coil</keyword>
<evidence type="ECO:0000256" key="3">
    <source>
        <dbReference type="ARBA" id="ARBA00022692"/>
    </source>
</evidence>
<reference evidence="9 10" key="1">
    <citation type="submission" date="2016-10" db="EMBL/GenBank/DDBJ databases">
        <authorList>
            <person name="de Groot N.N."/>
        </authorList>
    </citation>
    <scope>NUCLEOTIDE SEQUENCE [LARGE SCALE GENOMIC DNA]</scope>
    <source>
        <strain evidence="9 10">KH2T6</strain>
    </source>
</reference>
<dbReference type="EMBL" id="FOAT01000010">
    <property type="protein sequence ID" value="SEL05533.1"/>
    <property type="molecule type" value="Genomic_DNA"/>
</dbReference>
<evidence type="ECO:0000256" key="1">
    <source>
        <dbReference type="ARBA" id="ARBA00004651"/>
    </source>
</evidence>
<feature type="domain" description="ABC3 transporter permease C-terminal" evidence="8">
    <location>
        <begin position="1010"/>
        <end position="1110"/>
    </location>
</feature>
<dbReference type="Gene3D" id="6.10.250.2200">
    <property type="match status" value="1"/>
</dbReference>
<gene>
    <name evidence="9" type="ORF">SAMN05216469_110102</name>
</gene>
<keyword evidence="4 7" id="KW-1133">Transmembrane helix</keyword>
<accession>A0A1H7M2S2</accession>
<feature type="transmembrane region" description="Helical" evidence="7">
    <location>
        <begin position="1006"/>
        <end position="1026"/>
    </location>
</feature>
<keyword evidence="5 7" id="KW-0472">Membrane</keyword>